<evidence type="ECO:0008006" key="3">
    <source>
        <dbReference type="Google" id="ProtNLM"/>
    </source>
</evidence>
<accession>W5M876</accession>
<reference evidence="1" key="2">
    <citation type="submission" date="2025-08" db="UniProtKB">
        <authorList>
            <consortium name="Ensembl"/>
        </authorList>
    </citation>
    <scope>IDENTIFICATION</scope>
</reference>
<name>W5M876_LEPOC</name>
<dbReference type="PANTHER" id="PTHR35450">
    <property type="entry name" value="REVERSE TRANSCRIPTASE DOMAIN-CONTAINING PROTEIN"/>
    <property type="match status" value="1"/>
</dbReference>
<reference evidence="2" key="1">
    <citation type="submission" date="2011-12" db="EMBL/GenBank/DDBJ databases">
        <title>The Draft Genome of Lepisosteus oculatus.</title>
        <authorList>
            <consortium name="The Broad Institute Genome Assembly &amp; Analysis Group"/>
            <consortium name="Computational R&amp;D Group"/>
            <consortium name="and Sequencing Platform"/>
            <person name="Di Palma F."/>
            <person name="Alfoldi J."/>
            <person name="Johnson J."/>
            <person name="Berlin A."/>
            <person name="Gnerre S."/>
            <person name="Jaffe D."/>
            <person name="MacCallum I."/>
            <person name="Young S."/>
            <person name="Walker B.J."/>
            <person name="Lander E.S."/>
            <person name="Lindblad-Toh K."/>
        </authorList>
    </citation>
    <scope>NUCLEOTIDE SEQUENCE [LARGE SCALE GENOMIC DNA]</scope>
</reference>
<dbReference type="AlphaFoldDB" id="W5M876"/>
<reference evidence="1" key="3">
    <citation type="submission" date="2025-09" db="UniProtKB">
        <authorList>
            <consortium name="Ensembl"/>
        </authorList>
    </citation>
    <scope>IDENTIFICATION</scope>
</reference>
<dbReference type="PANTHER" id="PTHR35450:SF2">
    <property type="entry name" value="REVERSE TRANSCRIPTASE DOMAIN-CONTAINING PROTEIN"/>
    <property type="match status" value="1"/>
</dbReference>
<dbReference type="eggNOG" id="ENOG502S0E1">
    <property type="taxonomic scope" value="Eukaryota"/>
</dbReference>
<sequence length="412" mass="47405">MFANDDGQLDQEPSIVKTFSDDIQIEFELDKCCKVTIKRGKLDTGPNSRLNDDGEIQNLEQGYKYLGVDQTNGIQQNKRENPEIQEMDRKTRKLLTKHGLLHPKADVDQIYIPRNSCGRGTGVETVYKSAIVGLNRLIIRHEETKKKYSLVNIGEETKSRYIKPEINSHTKTSSQEFIKSRMKALLIEEKINKLLSKPLHGQFYIQTFNNYVDRKLTFGWVPSSGLQGETENLLTAAQDQALNTHYHQRNILKMGVNGKCRLCHEQEEHISHIVPGCSNLAPKEYTHRHNKIASYLHWSMLQELGLKVPNHWYDHQPENVVETVHHHHHHHTDHTIGENRPDIIDRSKKRNVLINVAVPDDANVCLLRRSKNEANTRPLRLRYRACGTQRRGVIPAVVRALGNIIKTESRQV</sequence>
<dbReference type="GeneTree" id="ENSGT00940000163438"/>
<dbReference type="InParanoid" id="W5M876"/>
<organism evidence="1 2">
    <name type="scientific">Lepisosteus oculatus</name>
    <name type="common">Spotted gar</name>
    <dbReference type="NCBI Taxonomy" id="7918"/>
    <lineage>
        <taxon>Eukaryota</taxon>
        <taxon>Metazoa</taxon>
        <taxon>Chordata</taxon>
        <taxon>Craniata</taxon>
        <taxon>Vertebrata</taxon>
        <taxon>Euteleostomi</taxon>
        <taxon>Actinopterygii</taxon>
        <taxon>Neopterygii</taxon>
        <taxon>Holostei</taxon>
        <taxon>Semionotiformes</taxon>
        <taxon>Lepisosteidae</taxon>
        <taxon>Lepisosteus</taxon>
    </lineage>
</organism>
<dbReference type="HOGENOM" id="CLU_008338_0_0_1"/>
<dbReference type="Proteomes" id="UP000018468">
    <property type="component" value="Linkage group LG13"/>
</dbReference>
<evidence type="ECO:0000313" key="1">
    <source>
        <dbReference type="Ensembl" id="ENSLOCP00000004584.1"/>
    </source>
</evidence>
<keyword evidence="2" id="KW-1185">Reference proteome</keyword>
<dbReference type="STRING" id="7918.ENSLOCP00000004584"/>
<dbReference type="EMBL" id="AHAT01029951">
    <property type="status" value="NOT_ANNOTATED_CDS"/>
    <property type="molecule type" value="Genomic_DNA"/>
</dbReference>
<protein>
    <recommendedName>
        <fullName evidence="3">Reverse transcriptase domain-containing protein</fullName>
    </recommendedName>
</protein>
<dbReference type="Ensembl" id="ENSLOCT00000004592.1">
    <property type="protein sequence ID" value="ENSLOCP00000004584.1"/>
    <property type="gene ID" value="ENSLOCG00000003839.1"/>
</dbReference>
<proteinExistence type="predicted"/>
<dbReference type="OMA" id="DHTIGEN"/>
<evidence type="ECO:0000313" key="2">
    <source>
        <dbReference type="Proteomes" id="UP000018468"/>
    </source>
</evidence>